<feature type="region of interest" description="Disordered" evidence="1">
    <location>
        <begin position="77"/>
        <end position="99"/>
    </location>
</feature>
<accession>A0A0R3A564</accession>
<sequence>MNLTLNELLDACELPPSAQHNTDDHEPRRALGAEPGEMYRAAVALANGGDGGAAGQRLALRDDRRYRDATTLGQRRGLNVAERASQDLTGRKARGRLRD</sequence>
<dbReference type="OrthoDB" id="9927616at2"/>
<proteinExistence type="predicted"/>
<protein>
    <submittedName>
        <fullName evidence="2">Uncharacterized protein</fullName>
    </submittedName>
</protein>
<dbReference type="Proteomes" id="UP000050852">
    <property type="component" value="Unassembled WGS sequence"/>
</dbReference>
<organism evidence="2 3">
    <name type="scientific">Pseudomonas paralactis</name>
    <dbReference type="NCBI Taxonomy" id="1615673"/>
    <lineage>
        <taxon>Bacteria</taxon>
        <taxon>Pseudomonadati</taxon>
        <taxon>Pseudomonadota</taxon>
        <taxon>Gammaproteobacteria</taxon>
        <taxon>Pseudomonadales</taxon>
        <taxon>Pseudomonadaceae</taxon>
        <taxon>Pseudomonas</taxon>
    </lineage>
</organism>
<evidence type="ECO:0000313" key="2">
    <source>
        <dbReference type="EMBL" id="KRP68528.1"/>
    </source>
</evidence>
<name>A0A0R3A564_9PSED</name>
<reference evidence="2 3" key="1">
    <citation type="submission" date="2015-02" db="EMBL/GenBank/DDBJ databases">
        <title>Two Pseudomonas sp. nov., isolated from raw milk.</title>
        <authorList>
            <person name="Wenning M."/>
            <person name="von Neubeck M."/>
            <person name="Huptas C."/>
            <person name="Scherer S."/>
        </authorList>
    </citation>
    <scope>NUCLEOTIDE SEQUENCE [LARGE SCALE GENOMIC DNA]</scope>
    <source>
        <strain evidence="2 3">DSM 29164</strain>
    </source>
</reference>
<evidence type="ECO:0000313" key="3">
    <source>
        <dbReference type="Proteomes" id="UP000050852"/>
    </source>
</evidence>
<evidence type="ECO:0000256" key="1">
    <source>
        <dbReference type="SAM" id="MobiDB-lite"/>
    </source>
</evidence>
<dbReference type="EMBL" id="JYLN01000017">
    <property type="protein sequence ID" value="KRP68528.1"/>
    <property type="molecule type" value="Genomic_DNA"/>
</dbReference>
<dbReference type="AlphaFoldDB" id="A0A0R3A564"/>
<gene>
    <name evidence="2" type="ORF">TX23_25930</name>
</gene>
<dbReference type="RefSeq" id="WP_057704617.1">
    <property type="nucleotide sequence ID" value="NZ_JYLN01000017.1"/>
</dbReference>
<dbReference type="PATRIC" id="fig|1615673.3.peg.802"/>
<comment type="caution">
    <text evidence="2">The sequence shown here is derived from an EMBL/GenBank/DDBJ whole genome shotgun (WGS) entry which is preliminary data.</text>
</comment>